<dbReference type="AlphaFoldDB" id="A0A9P6QIB4"/>
<keyword evidence="1" id="KW-0175">Coiled coil</keyword>
<accession>A0A9P6QIB4</accession>
<comment type="caution">
    <text evidence="3">The sequence shown here is derived from an EMBL/GenBank/DDBJ whole genome shotgun (WGS) entry which is preliminary data.</text>
</comment>
<evidence type="ECO:0000313" key="3">
    <source>
        <dbReference type="EMBL" id="KAG0269633.1"/>
    </source>
</evidence>
<sequence>MALCPKSSPLEIPEIALLIAAHLDDKSLVIACRVSRLWRRLCQPLIFRSLACTDLHRKSCYEGVLRHPHMIRSFEWYSQPDTEGVFADLATINKQLERDFSVKQRLATIGHLKKNKKTAKGVLKHADDDVIEDLDCAANADGSNSCYYSSQDDGFDDDDDDDDDDDEYDDDDDDENEFDFDLSEEDDLHHRRIGGGAGSSGGGGGGGSSTRRGRTGRSGSGKSSAGARSRRGHQGRTGRGIDPISTALMRRSAGPSSSSSSSSTVATTSSSSTALTTTTTTTTATTTTTTTTTTMTASNHYHHLLHRQRLLMQLEREQAAYLQDEKELTEDEIESLLLKSCGLTSLTLFKSNRLGASLVNTIWTALPSLVTLKLHTKHLMGVESLDLTELMRVCPLLETLWLSGMPCTFDSEDYRDKEREKDHKSHCSNFVMCTTHPGRVILRATSTTCRESDYLMKRYSRQEAEPMKFRLKELMLRNVGICVDELQDLTNHCPGLEQLFLYDTLQWEWPISFFPTLAKSCPKLWSFQFDTPLRPVTEDGIIEVLEALPNLRTFGARLTHFGDRALRLLQSGACPNLTSLDVSFSRFRRLTSEQVRIFLMSYPKLKHFKADGIFLNEEQDDHDLGSGSDEDHQNWVCTELETLLIGFHNPLNLRARNTLMYSQLRRLTKLRYLGITDTFLKISIKVGLSQLAVLKELRHFNIETSNYPKLRRSDIDWIAQNWPKLEILQIGGGGDPNTHRRVRGWLAEAGRSEIKVYSQKHM</sequence>
<dbReference type="Proteomes" id="UP000807716">
    <property type="component" value="Unassembled WGS sequence"/>
</dbReference>
<dbReference type="PANTHER" id="PTHR38926:SF5">
    <property type="entry name" value="F-BOX AND LEUCINE-RICH REPEAT PROTEIN 6"/>
    <property type="match status" value="1"/>
</dbReference>
<reference evidence="3" key="1">
    <citation type="journal article" date="2020" name="Fungal Divers.">
        <title>Resolving the Mortierellaceae phylogeny through synthesis of multi-gene phylogenetics and phylogenomics.</title>
        <authorList>
            <person name="Vandepol N."/>
            <person name="Liber J."/>
            <person name="Desiro A."/>
            <person name="Na H."/>
            <person name="Kennedy M."/>
            <person name="Barry K."/>
            <person name="Grigoriev I.V."/>
            <person name="Miller A.N."/>
            <person name="O'Donnell K."/>
            <person name="Stajich J.E."/>
            <person name="Bonito G."/>
        </authorList>
    </citation>
    <scope>NUCLEOTIDE SEQUENCE</scope>
    <source>
        <strain evidence="3">BC1065</strain>
    </source>
</reference>
<evidence type="ECO:0000256" key="1">
    <source>
        <dbReference type="SAM" id="Coils"/>
    </source>
</evidence>
<dbReference type="InterPro" id="IPR036047">
    <property type="entry name" value="F-box-like_dom_sf"/>
</dbReference>
<keyword evidence="4" id="KW-1185">Reference proteome</keyword>
<dbReference type="SUPFAM" id="SSF81383">
    <property type="entry name" value="F-box domain"/>
    <property type="match status" value="1"/>
</dbReference>
<dbReference type="PANTHER" id="PTHR38926">
    <property type="entry name" value="F-BOX DOMAIN CONTAINING PROTEIN, EXPRESSED"/>
    <property type="match status" value="1"/>
</dbReference>
<evidence type="ECO:0000256" key="2">
    <source>
        <dbReference type="SAM" id="MobiDB-lite"/>
    </source>
</evidence>
<protein>
    <recommendedName>
        <fullName evidence="5">F-box domain-containing protein</fullName>
    </recommendedName>
</protein>
<feature type="compositionally biased region" description="Acidic residues" evidence="2">
    <location>
        <begin position="153"/>
        <end position="186"/>
    </location>
</feature>
<dbReference type="EMBL" id="JAAAJB010000021">
    <property type="protein sequence ID" value="KAG0269633.1"/>
    <property type="molecule type" value="Genomic_DNA"/>
</dbReference>
<feature type="compositionally biased region" description="Gly residues" evidence="2">
    <location>
        <begin position="194"/>
        <end position="208"/>
    </location>
</feature>
<dbReference type="Gene3D" id="3.80.10.10">
    <property type="entry name" value="Ribonuclease Inhibitor"/>
    <property type="match status" value="1"/>
</dbReference>
<dbReference type="OrthoDB" id="2404712at2759"/>
<dbReference type="CDD" id="cd09917">
    <property type="entry name" value="F-box_SF"/>
    <property type="match status" value="1"/>
</dbReference>
<feature type="region of interest" description="Disordered" evidence="2">
    <location>
        <begin position="145"/>
        <end position="289"/>
    </location>
</feature>
<name>A0A9P6QIB4_9FUNG</name>
<gene>
    <name evidence="3" type="ORF">DFQ27_002854</name>
</gene>
<organism evidence="3 4">
    <name type="scientific">Actinomortierella ambigua</name>
    <dbReference type="NCBI Taxonomy" id="1343610"/>
    <lineage>
        <taxon>Eukaryota</taxon>
        <taxon>Fungi</taxon>
        <taxon>Fungi incertae sedis</taxon>
        <taxon>Mucoromycota</taxon>
        <taxon>Mortierellomycotina</taxon>
        <taxon>Mortierellomycetes</taxon>
        <taxon>Mortierellales</taxon>
        <taxon>Mortierellaceae</taxon>
        <taxon>Actinomortierella</taxon>
    </lineage>
</organism>
<feature type="compositionally biased region" description="Low complexity" evidence="2">
    <location>
        <begin position="256"/>
        <end position="289"/>
    </location>
</feature>
<dbReference type="Gene3D" id="1.20.1280.50">
    <property type="match status" value="1"/>
</dbReference>
<feature type="coiled-coil region" evidence="1">
    <location>
        <begin position="311"/>
        <end position="339"/>
    </location>
</feature>
<evidence type="ECO:0008006" key="5">
    <source>
        <dbReference type="Google" id="ProtNLM"/>
    </source>
</evidence>
<proteinExistence type="predicted"/>
<dbReference type="InterPro" id="IPR032675">
    <property type="entry name" value="LRR_dom_sf"/>
</dbReference>
<evidence type="ECO:0000313" key="4">
    <source>
        <dbReference type="Proteomes" id="UP000807716"/>
    </source>
</evidence>
<dbReference type="SUPFAM" id="SSF52047">
    <property type="entry name" value="RNI-like"/>
    <property type="match status" value="1"/>
</dbReference>